<dbReference type="Pfam" id="PF00563">
    <property type="entry name" value="EAL"/>
    <property type="match status" value="1"/>
</dbReference>
<dbReference type="SUPFAM" id="SSF141868">
    <property type="entry name" value="EAL domain-like"/>
    <property type="match status" value="1"/>
</dbReference>
<protein>
    <submittedName>
        <fullName evidence="5">EAL domain-containing protein</fullName>
    </submittedName>
</protein>
<dbReference type="Pfam" id="PF00989">
    <property type="entry name" value="PAS"/>
    <property type="match status" value="1"/>
</dbReference>
<name>A0ABW8WXC5_9CYAN</name>
<dbReference type="EMBL" id="JBFQGM010000019">
    <property type="protein sequence ID" value="MFL9465760.1"/>
    <property type="molecule type" value="Genomic_DNA"/>
</dbReference>
<keyword evidence="6" id="KW-1185">Reference proteome</keyword>
<dbReference type="PROSITE" id="PS50887">
    <property type="entry name" value="GGDEF"/>
    <property type="match status" value="1"/>
</dbReference>
<dbReference type="PROSITE" id="PS50883">
    <property type="entry name" value="EAL"/>
    <property type="match status" value="1"/>
</dbReference>
<dbReference type="InterPro" id="IPR035919">
    <property type="entry name" value="EAL_sf"/>
</dbReference>
<dbReference type="NCBIfam" id="TIGR00229">
    <property type="entry name" value="sensory_box"/>
    <property type="match status" value="2"/>
</dbReference>
<dbReference type="InterPro" id="IPR029787">
    <property type="entry name" value="Nucleotide_cyclase"/>
</dbReference>
<gene>
    <name evidence="5" type="ORF">AB0759_34725</name>
</gene>
<dbReference type="SMART" id="SM00267">
    <property type="entry name" value="GGDEF"/>
    <property type="match status" value="1"/>
</dbReference>
<evidence type="ECO:0000259" key="3">
    <source>
        <dbReference type="PROSITE" id="PS50883"/>
    </source>
</evidence>
<evidence type="ECO:0000313" key="5">
    <source>
        <dbReference type="EMBL" id="MFL9465760.1"/>
    </source>
</evidence>
<dbReference type="PANTHER" id="PTHR44757">
    <property type="entry name" value="DIGUANYLATE CYCLASE DGCP"/>
    <property type="match status" value="1"/>
</dbReference>
<dbReference type="PROSITE" id="PS50112">
    <property type="entry name" value="PAS"/>
    <property type="match status" value="1"/>
</dbReference>
<feature type="domain" description="PAC" evidence="2">
    <location>
        <begin position="342"/>
        <end position="394"/>
    </location>
</feature>
<dbReference type="CDD" id="cd01949">
    <property type="entry name" value="GGDEF"/>
    <property type="match status" value="1"/>
</dbReference>
<dbReference type="SUPFAM" id="SSF55785">
    <property type="entry name" value="PYP-like sensor domain (PAS domain)"/>
    <property type="match status" value="2"/>
</dbReference>
<evidence type="ECO:0000313" key="6">
    <source>
        <dbReference type="Proteomes" id="UP001628874"/>
    </source>
</evidence>
<dbReference type="InterPro" id="IPR000014">
    <property type="entry name" value="PAS"/>
</dbReference>
<organism evidence="5 6">
    <name type="scientific">Scytonema tolypothrichoides VB-61278_2</name>
    <dbReference type="NCBI Taxonomy" id="3232314"/>
    <lineage>
        <taxon>Bacteria</taxon>
        <taxon>Bacillati</taxon>
        <taxon>Cyanobacteriota</taxon>
        <taxon>Cyanophyceae</taxon>
        <taxon>Nostocales</taxon>
        <taxon>Scytonemataceae</taxon>
        <taxon>Scytonema</taxon>
    </lineage>
</organism>
<proteinExistence type="predicted"/>
<dbReference type="SMART" id="SM00052">
    <property type="entry name" value="EAL"/>
    <property type="match status" value="1"/>
</dbReference>
<dbReference type="Proteomes" id="UP001628874">
    <property type="component" value="Unassembled WGS sequence"/>
</dbReference>
<sequence length="824" mass="93944">MKTLAENLLIPNHTEYLIVSQNLIILETSPGAQRFAESPGHAVPGKDIRDSFPELIGYENYIFDIFQGSQERFELRGIARRKDIFSPFYVDLFINFIEKGYVILLEDATERMVFEKNILQKVYENYFLVNYLLNALAVAFTYIDNLLTAISDVLLITNDSEQIVMVNQSALQILEYGKEDLILKPISIILKEINFLYQNCKINSDLPLKSFKDCEVICYSKTGKELIISFSKISTKIEGLEHFLYIGRDMTERKRLEKALYEEKELAQVTLQSIGDAVINTDINGKINYMNPVAEQMTRWSLADAQGKALTEILKIINETTRETVENPVEKALSSGSIVNLTRRDTILIARDGSEVPIDDSAAPIRDRDGQIIGAVMVFQDVSQKRSMAHQLSWQATHDPLTGLFNRREFERRLELALTIGKTQNQQHAVCYLDLDRFKIVNDTCGHLAGDELLRQVTALFQNQIRASDTLARLGGDEFIILLECCPLEPALRIANTILQRVQEFRFLWQDKVFNIGVSIGLVPIDADTQNMGTVMSMADAACYLAKHNGRNRVHLYQADDSEMEKAQGEMQWGVRIAQALEENRFCLYYQKIVPTTLHESREEHCEVLLRLIDEQGSLVSPMAFIPAAERYNLMPLIDRWVIRNLFTHLRQHKREQLNEYAQSRTKRSSLYAINISGASINDDQFMGFVREQLELHQIPPQILCFEITETVAIANLTKAVSFIRSLRELGCRFALDDFGSGMSSFCYLKNLPIDYLKIDGTFVRHIVEEPIDMAMVEAINQIGHVMGIQTIAEFVENEDILKKLKAIGVDYAQGYGIARPHPF</sequence>
<dbReference type="InterPro" id="IPR001610">
    <property type="entry name" value="PAC"/>
</dbReference>
<dbReference type="CDD" id="cd01948">
    <property type="entry name" value="EAL"/>
    <property type="match status" value="1"/>
</dbReference>
<dbReference type="NCBIfam" id="TIGR00254">
    <property type="entry name" value="GGDEF"/>
    <property type="match status" value="1"/>
</dbReference>
<feature type="domain" description="EAL" evidence="3">
    <location>
        <begin position="570"/>
        <end position="824"/>
    </location>
</feature>
<dbReference type="InterPro" id="IPR052155">
    <property type="entry name" value="Biofilm_reg_signaling"/>
</dbReference>
<comment type="caution">
    <text evidence="5">The sequence shown here is derived from an EMBL/GenBank/DDBJ whole genome shotgun (WGS) entry which is preliminary data.</text>
</comment>
<dbReference type="InterPro" id="IPR001633">
    <property type="entry name" value="EAL_dom"/>
</dbReference>
<dbReference type="Pfam" id="PF13426">
    <property type="entry name" value="PAS_9"/>
    <property type="match status" value="1"/>
</dbReference>
<dbReference type="InterPro" id="IPR013767">
    <property type="entry name" value="PAS_fold"/>
</dbReference>
<dbReference type="PANTHER" id="PTHR44757:SF4">
    <property type="entry name" value="DIGUANYLATE CYCLASE DGCE-RELATED"/>
    <property type="match status" value="1"/>
</dbReference>
<dbReference type="InterPro" id="IPR035965">
    <property type="entry name" value="PAS-like_dom_sf"/>
</dbReference>
<feature type="domain" description="GGDEF" evidence="4">
    <location>
        <begin position="426"/>
        <end position="559"/>
    </location>
</feature>
<dbReference type="Gene3D" id="3.30.70.270">
    <property type="match status" value="1"/>
</dbReference>
<dbReference type="PROSITE" id="PS50113">
    <property type="entry name" value="PAC"/>
    <property type="match status" value="1"/>
</dbReference>
<dbReference type="InterPro" id="IPR000700">
    <property type="entry name" value="PAS-assoc_C"/>
</dbReference>
<dbReference type="RefSeq" id="WP_408019928.1">
    <property type="nucleotide sequence ID" value="NZ_JBFQGM010000019.1"/>
</dbReference>
<dbReference type="InterPro" id="IPR000160">
    <property type="entry name" value="GGDEF_dom"/>
</dbReference>
<dbReference type="SMART" id="SM00086">
    <property type="entry name" value="PAC"/>
    <property type="match status" value="2"/>
</dbReference>
<dbReference type="Pfam" id="PF00990">
    <property type="entry name" value="GGDEF"/>
    <property type="match status" value="1"/>
</dbReference>
<dbReference type="SMART" id="SM00091">
    <property type="entry name" value="PAS"/>
    <property type="match status" value="3"/>
</dbReference>
<dbReference type="CDD" id="cd00130">
    <property type="entry name" value="PAS"/>
    <property type="match status" value="2"/>
</dbReference>
<dbReference type="Gene3D" id="3.30.450.20">
    <property type="entry name" value="PAS domain"/>
    <property type="match status" value="2"/>
</dbReference>
<evidence type="ECO:0000259" key="1">
    <source>
        <dbReference type="PROSITE" id="PS50112"/>
    </source>
</evidence>
<evidence type="ECO:0000259" key="2">
    <source>
        <dbReference type="PROSITE" id="PS50113"/>
    </source>
</evidence>
<dbReference type="Gene3D" id="3.20.20.450">
    <property type="entry name" value="EAL domain"/>
    <property type="match status" value="1"/>
</dbReference>
<dbReference type="InterPro" id="IPR043128">
    <property type="entry name" value="Rev_trsase/Diguanyl_cyclase"/>
</dbReference>
<accession>A0ABW8WXC5</accession>
<reference evidence="5 6" key="1">
    <citation type="submission" date="2024-07" db="EMBL/GenBank/DDBJ databases">
        <authorList>
            <person name="Tripathy S."/>
        </authorList>
    </citation>
    <scope>NUCLEOTIDE SEQUENCE [LARGE SCALE GENOMIC DNA]</scope>
    <source>
        <strain evidence="5 6">VB-61278_2</strain>
    </source>
</reference>
<dbReference type="SUPFAM" id="SSF55073">
    <property type="entry name" value="Nucleotide cyclase"/>
    <property type="match status" value="1"/>
</dbReference>
<feature type="domain" description="PAS" evidence="1">
    <location>
        <begin position="263"/>
        <end position="336"/>
    </location>
</feature>
<evidence type="ECO:0000259" key="4">
    <source>
        <dbReference type="PROSITE" id="PS50887"/>
    </source>
</evidence>